<dbReference type="FunFam" id="3.30.70.270:FF:000001">
    <property type="entry name" value="Diguanylate cyclase domain protein"/>
    <property type="match status" value="1"/>
</dbReference>
<accession>A0A543KHB4</accession>
<evidence type="ECO:0000256" key="2">
    <source>
        <dbReference type="ARBA" id="ARBA00034247"/>
    </source>
</evidence>
<keyword evidence="3" id="KW-0597">Phosphoprotein</keyword>
<feature type="domain" description="Response regulatory" evidence="4">
    <location>
        <begin position="4"/>
        <end position="120"/>
    </location>
</feature>
<reference evidence="6 7" key="1">
    <citation type="submission" date="2019-06" db="EMBL/GenBank/DDBJ databases">
        <title>Genomic Encyclopedia of Archaeal and Bacterial Type Strains, Phase II (KMG-II): from individual species to whole genera.</title>
        <authorList>
            <person name="Goeker M."/>
        </authorList>
    </citation>
    <scope>NUCLEOTIDE SEQUENCE [LARGE SCALE GENOMIC DNA]</scope>
    <source>
        <strain evidence="6 7">DSM 18423</strain>
    </source>
</reference>
<evidence type="ECO:0000313" key="6">
    <source>
        <dbReference type="EMBL" id="TQM94469.1"/>
    </source>
</evidence>
<comment type="caution">
    <text evidence="6">The sequence shown here is derived from an EMBL/GenBank/DDBJ whole genome shotgun (WGS) entry which is preliminary data.</text>
</comment>
<evidence type="ECO:0000256" key="3">
    <source>
        <dbReference type="PROSITE-ProRule" id="PRU00169"/>
    </source>
</evidence>
<dbReference type="PANTHER" id="PTHR45138">
    <property type="entry name" value="REGULATORY COMPONENTS OF SENSORY TRANSDUCTION SYSTEM"/>
    <property type="match status" value="1"/>
</dbReference>
<dbReference type="InterPro" id="IPR050469">
    <property type="entry name" value="Diguanylate_Cyclase"/>
</dbReference>
<dbReference type="Gene3D" id="3.30.70.270">
    <property type="match status" value="1"/>
</dbReference>
<evidence type="ECO:0000259" key="5">
    <source>
        <dbReference type="PROSITE" id="PS50887"/>
    </source>
</evidence>
<dbReference type="SMART" id="SM00267">
    <property type="entry name" value="GGDEF"/>
    <property type="match status" value="1"/>
</dbReference>
<feature type="modified residue" description="4-aspartylphosphate" evidence="3">
    <location>
        <position position="53"/>
    </location>
</feature>
<dbReference type="CDD" id="cd01949">
    <property type="entry name" value="GGDEF"/>
    <property type="match status" value="1"/>
</dbReference>
<dbReference type="GO" id="GO:1902201">
    <property type="term" value="P:negative regulation of bacterial-type flagellum-dependent cell motility"/>
    <property type="evidence" value="ECO:0007669"/>
    <property type="project" value="TreeGrafter"/>
</dbReference>
<dbReference type="SMART" id="SM00448">
    <property type="entry name" value="REC"/>
    <property type="match status" value="1"/>
</dbReference>
<dbReference type="PROSITE" id="PS50887">
    <property type="entry name" value="GGDEF"/>
    <property type="match status" value="1"/>
</dbReference>
<dbReference type="PANTHER" id="PTHR45138:SF9">
    <property type="entry name" value="DIGUANYLATE CYCLASE DGCM-RELATED"/>
    <property type="match status" value="1"/>
</dbReference>
<dbReference type="PROSITE" id="PS50110">
    <property type="entry name" value="RESPONSE_REGULATORY"/>
    <property type="match status" value="1"/>
</dbReference>
<dbReference type="SUPFAM" id="SSF52172">
    <property type="entry name" value="CheY-like"/>
    <property type="match status" value="2"/>
</dbReference>
<dbReference type="GO" id="GO:0000160">
    <property type="term" value="P:phosphorelay signal transduction system"/>
    <property type="evidence" value="ECO:0007669"/>
    <property type="project" value="InterPro"/>
</dbReference>
<dbReference type="Proteomes" id="UP000320582">
    <property type="component" value="Unassembled WGS sequence"/>
</dbReference>
<dbReference type="EMBL" id="VFPT01000001">
    <property type="protein sequence ID" value="TQM94469.1"/>
    <property type="molecule type" value="Genomic_DNA"/>
</dbReference>
<comment type="catalytic activity">
    <reaction evidence="2">
        <text>2 GTP = 3',3'-c-di-GMP + 2 diphosphate</text>
        <dbReference type="Rhea" id="RHEA:24898"/>
        <dbReference type="ChEBI" id="CHEBI:33019"/>
        <dbReference type="ChEBI" id="CHEBI:37565"/>
        <dbReference type="ChEBI" id="CHEBI:58805"/>
        <dbReference type="EC" id="2.7.7.65"/>
    </reaction>
</comment>
<feature type="domain" description="GGDEF" evidence="5">
    <location>
        <begin position="322"/>
        <end position="465"/>
    </location>
</feature>
<keyword evidence="7" id="KW-1185">Reference proteome</keyword>
<dbReference type="Pfam" id="PF00990">
    <property type="entry name" value="GGDEF"/>
    <property type="match status" value="1"/>
</dbReference>
<name>A0A543KHB4_9RHOB</name>
<dbReference type="RefSeq" id="WP_142083175.1">
    <property type="nucleotide sequence ID" value="NZ_VFPT01000001.1"/>
</dbReference>
<organism evidence="6 7">
    <name type="scientific">Roseinatronobacter monicus</name>
    <dbReference type="NCBI Taxonomy" id="393481"/>
    <lineage>
        <taxon>Bacteria</taxon>
        <taxon>Pseudomonadati</taxon>
        <taxon>Pseudomonadota</taxon>
        <taxon>Alphaproteobacteria</taxon>
        <taxon>Rhodobacterales</taxon>
        <taxon>Paracoccaceae</taxon>
        <taxon>Roseinatronobacter</taxon>
    </lineage>
</organism>
<sequence>MPAQILVVDNLLLSRMILRVKLSAACYTVRQATTGAEALHHVAEHLPALVLLDFNLPDATGLEICRQLRSDPKTCSIPIILFSADQSRSTRLQALAAGADDFLSKPLDDAYLMSRIRALLRTSAVEKDYQARCTPTLRHGLAEAQSQFHHAPRVTLVRSSAILAQSNAGTWPDIAPELFDDARSLSVVLSDSNPVQPPDVLLLGPEILDEQGLHVIAELRARHATCRIPIAVLLDKTTQTSPAMVLDLGAEEALRLPLDAEEVQLRLQAMIKRKRKADAMRQALGVELDLASRDPLTGLFNRRHAMSRLSDIVATPPDGTARNYAILLIDLDNFKRVNDCFGHGAGDEVLIEASARMRDAIGPHNLLARYGGEEFLLLLPDAEMVQACAMAEEIRRQIEGRAYHLTTGDFRLQVTASIGVTVQTSITSEAPLSRLERVRQVVDHADQALHTAKTTGRNRVSVGHCSINPARALVPRRATVGA</sequence>
<evidence type="ECO:0000313" key="7">
    <source>
        <dbReference type="Proteomes" id="UP000320582"/>
    </source>
</evidence>
<evidence type="ECO:0000256" key="1">
    <source>
        <dbReference type="ARBA" id="ARBA00012528"/>
    </source>
</evidence>
<dbReference type="GO" id="GO:0052621">
    <property type="term" value="F:diguanylate cyclase activity"/>
    <property type="evidence" value="ECO:0007669"/>
    <property type="project" value="UniProtKB-EC"/>
</dbReference>
<dbReference type="OrthoDB" id="9812260at2"/>
<dbReference type="AlphaFoldDB" id="A0A543KHB4"/>
<dbReference type="Gene3D" id="3.40.50.2300">
    <property type="match status" value="1"/>
</dbReference>
<dbReference type="InterPro" id="IPR000160">
    <property type="entry name" value="GGDEF_dom"/>
</dbReference>
<dbReference type="EC" id="2.7.7.65" evidence="1"/>
<dbReference type="GO" id="GO:0005886">
    <property type="term" value="C:plasma membrane"/>
    <property type="evidence" value="ECO:0007669"/>
    <property type="project" value="TreeGrafter"/>
</dbReference>
<dbReference type="InterPro" id="IPR011006">
    <property type="entry name" value="CheY-like_superfamily"/>
</dbReference>
<evidence type="ECO:0000259" key="4">
    <source>
        <dbReference type="PROSITE" id="PS50110"/>
    </source>
</evidence>
<gene>
    <name evidence="6" type="ORF">BD293_3148</name>
</gene>
<protein>
    <recommendedName>
        <fullName evidence="1">diguanylate cyclase</fullName>
        <ecNumber evidence="1">2.7.7.65</ecNumber>
    </recommendedName>
</protein>
<dbReference type="GO" id="GO:0043709">
    <property type="term" value="P:cell adhesion involved in single-species biofilm formation"/>
    <property type="evidence" value="ECO:0007669"/>
    <property type="project" value="TreeGrafter"/>
</dbReference>
<proteinExistence type="predicted"/>
<dbReference type="InterPro" id="IPR043128">
    <property type="entry name" value="Rev_trsase/Diguanyl_cyclase"/>
</dbReference>
<dbReference type="Pfam" id="PF00072">
    <property type="entry name" value="Response_reg"/>
    <property type="match status" value="1"/>
</dbReference>
<dbReference type="SUPFAM" id="SSF55073">
    <property type="entry name" value="Nucleotide cyclase"/>
    <property type="match status" value="1"/>
</dbReference>
<dbReference type="InterPro" id="IPR029787">
    <property type="entry name" value="Nucleotide_cyclase"/>
</dbReference>
<dbReference type="NCBIfam" id="TIGR00254">
    <property type="entry name" value="GGDEF"/>
    <property type="match status" value="1"/>
</dbReference>
<dbReference type="InterPro" id="IPR001789">
    <property type="entry name" value="Sig_transdc_resp-reg_receiver"/>
</dbReference>